<dbReference type="CDD" id="cd08544">
    <property type="entry name" value="Reeler"/>
    <property type="match status" value="1"/>
</dbReference>
<evidence type="ECO:0000259" key="7">
    <source>
        <dbReference type="PROSITE" id="PS51019"/>
    </source>
</evidence>
<evidence type="ECO:0000256" key="2">
    <source>
        <dbReference type="ARBA" id="ARBA00022529"/>
    </source>
</evidence>
<feature type="domain" description="Reelin" evidence="7">
    <location>
        <begin position="4"/>
        <end position="157"/>
    </location>
</feature>
<proteinExistence type="inferred from homology"/>
<dbReference type="InParanoid" id="D6WJB2"/>
<feature type="signal peptide" evidence="6">
    <location>
        <begin position="1"/>
        <end position="17"/>
    </location>
</feature>
<dbReference type="HOGENOM" id="CLU_091827_2_0_1"/>
<dbReference type="EMBL" id="KQ971343">
    <property type="protein sequence ID" value="EFA03146.1"/>
    <property type="molecule type" value="Genomic_DNA"/>
</dbReference>
<evidence type="ECO:0000256" key="6">
    <source>
        <dbReference type="SAM" id="SignalP"/>
    </source>
</evidence>
<dbReference type="GO" id="GO:0016020">
    <property type="term" value="C:membrane"/>
    <property type="evidence" value="ECO:0000318"/>
    <property type="project" value="GO_Central"/>
</dbReference>
<evidence type="ECO:0000256" key="1">
    <source>
        <dbReference type="ARBA" id="ARBA00008501"/>
    </source>
</evidence>
<dbReference type="InterPro" id="IPR051237">
    <property type="entry name" value="Ferric-chelate_Red/DefProt"/>
</dbReference>
<dbReference type="Proteomes" id="UP000007266">
    <property type="component" value="Linkage group 5"/>
</dbReference>
<keyword evidence="6" id="KW-0732">Signal</keyword>
<comment type="similarity">
    <text evidence="1">Belongs to the insect defense protein family.</text>
</comment>
<name>D6WJB2_TRICA</name>
<organism evidence="8 9">
    <name type="scientific">Tribolium castaneum</name>
    <name type="common">Red flour beetle</name>
    <dbReference type="NCBI Taxonomy" id="7070"/>
    <lineage>
        <taxon>Eukaryota</taxon>
        <taxon>Metazoa</taxon>
        <taxon>Ecdysozoa</taxon>
        <taxon>Arthropoda</taxon>
        <taxon>Hexapoda</taxon>
        <taxon>Insecta</taxon>
        <taxon>Pterygota</taxon>
        <taxon>Neoptera</taxon>
        <taxon>Endopterygota</taxon>
        <taxon>Coleoptera</taxon>
        <taxon>Polyphaga</taxon>
        <taxon>Cucujiformia</taxon>
        <taxon>Tenebrionidae</taxon>
        <taxon>Tenebrionidae incertae sedis</taxon>
        <taxon>Tribolium</taxon>
    </lineage>
</organism>
<dbReference type="PANTHER" id="PTHR45828:SF33">
    <property type="entry name" value="DOMON DOMAIN-CONTAINING PROTEIN"/>
    <property type="match status" value="1"/>
</dbReference>
<keyword evidence="4" id="KW-0391">Immunity</keyword>
<dbReference type="PANTHER" id="PTHR45828">
    <property type="entry name" value="CYTOCHROME B561/FERRIC REDUCTASE TRANSMEMBRANE"/>
    <property type="match status" value="1"/>
</dbReference>
<reference evidence="8 9" key="1">
    <citation type="journal article" date="2008" name="Nature">
        <title>The genome of the model beetle and pest Tribolium castaneum.</title>
        <authorList>
            <consortium name="Tribolium Genome Sequencing Consortium"/>
            <person name="Richards S."/>
            <person name="Gibbs R.A."/>
            <person name="Weinstock G.M."/>
            <person name="Brown S.J."/>
            <person name="Denell R."/>
            <person name="Beeman R.W."/>
            <person name="Gibbs R."/>
            <person name="Beeman R.W."/>
            <person name="Brown S.J."/>
            <person name="Bucher G."/>
            <person name="Friedrich M."/>
            <person name="Grimmelikhuijzen C.J."/>
            <person name="Klingler M."/>
            <person name="Lorenzen M."/>
            <person name="Richards S."/>
            <person name="Roth S."/>
            <person name="Schroder R."/>
            <person name="Tautz D."/>
            <person name="Zdobnov E.M."/>
            <person name="Muzny D."/>
            <person name="Gibbs R.A."/>
            <person name="Weinstock G.M."/>
            <person name="Attaway T."/>
            <person name="Bell S."/>
            <person name="Buhay C.J."/>
            <person name="Chandrabose M.N."/>
            <person name="Chavez D."/>
            <person name="Clerk-Blankenburg K.P."/>
            <person name="Cree A."/>
            <person name="Dao M."/>
            <person name="Davis C."/>
            <person name="Chacko J."/>
            <person name="Dinh H."/>
            <person name="Dugan-Rocha S."/>
            <person name="Fowler G."/>
            <person name="Garner T.T."/>
            <person name="Garnes J."/>
            <person name="Gnirke A."/>
            <person name="Hawes A."/>
            <person name="Hernandez J."/>
            <person name="Hines S."/>
            <person name="Holder M."/>
            <person name="Hume J."/>
            <person name="Jhangiani S.N."/>
            <person name="Joshi V."/>
            <person name="Khan Z.M."/>
            <person name="Jackson L."/>
            <person name="Kovar C."/>
            <person name="Kowis A."/>
            <person name="Lee S."/>
            <person name="Lewis L.R."/>
            <person name="Margolis J."/>
            <person name="Morgan M."/>
            <person name="Nazareth L.V."/>
            <person name="Nguyen N."/>
            <person name="Okwuonu G."/>
            <person name="Parker D."/>
            <person name="Richards S."/>
            <person name="Ruiz S.J."/>
            <person name="Santibanez J."/>
            <person name="Savard J."/>
            <person name="Scherer S.E."/>
            <person name="Schneider B."/>
            <person name="Sodergren E."/>
            <person name="Tautz D."/>
            <person name="Vattahil S."/>
            <person name="Villasana D."/>
            <person name="White C.S."/>
            <person name="Wright R."/>
            <person name="Park Y."/>
            <person name="Beeman R.W."/>
            <person name="Lord J."/>
            <person name="Oppert B."/>
            <person name="Lorenzen M."/>
            <person name="Brown S."/>
            <person name="Wang L."/>
            <person name="Savard J."/>
            <person name="Tautz D."/>
            <person name="Richards S."/>
            <person name="Weinstock G."/>
            <person name="Gibbs R.A."/>
            <person name="Liu Y."/>
            <person name="Worley K."/>
            <person name="Weinstock G."/>
            <person name="Elsik C.G."/>
            <person name="Reese J.T."/>
            <person name="Elhaik E."/>
            <person name="Landan G."/>
            <person name="Graur D."/>
            <person name="Arensburger P."/>
            <person name="Atkinson P."/>
            <person name="Beeman R.W."/>
            <person name="Beidler J."/>
            <person name="Brown S.J."/>
            <person name="Demuth J.P."/>
            <person name="Drury D.W."/>
            <person name="Du Y.Z."/>
            <person name="Fujiwara H."/>
            <person name="Lorenzen M."/>
            <person name="Maselli V."/>
            <person name="Osanai M."/>
            <person name="Park Y."/>
            <person name="Robertson H.M."/>
            <person name="Tu Z."/>
            <person name="Wang J.J."/>
            <person name="Wang S."/>
            <person name="Richards S."/>
            <person name="Song H."/>
            <person name="Zhang L."/>
            <person name="Sodergren E."/>
            <person name="Werner D."/>
            <person name="Stanke M."/>
            <person name="Morgenstern B."/>
            <person name="Solovyev V."/>
            <person name="Kosarev P."/>
            <person name="Brown G."/>
            <person name="Chen H.C."/>
            <person name="Ermolaeva O."/>
            <person name="Hlavina W."/>
            <person name="Kapustin Y."/>
            <person name="Kiryutin B."/>
            <person name="Kitts P."/>
            <person name="Maglott D."/>
            <person name="Pruitt K."/>
            <person name="Sapojnikov V."/>
            <person name="Souvorov A."/>
            <person name="Mackey A.J."/>
            <person name="Waterhouse R.M."/>
            <person name="Wyder S."/>
            <person name="Zdobnov E.M."/>
            <person name="Zdobnov E.M."/>
            <person name="Wyder S."/>
            <person name="Kriventseva E.V."/>
            <person name="Kadowaki T."/>
            <person name="Bork P."/>
            <person name="Aranda M."/>
            <person name="Bao R."/>
            <person name="Beermann A."/>
            <person name="Berns N."/>
            <person name="Bolognesi R."/>
            <person name="Bonneton F."/>
            <person name="Bopp D."/>
            <person name="Brown S.J."/>
            <person name="Bucher G."/>
            <person name="Butts T."/>
            <person name="Chaumot A."/>
            <person name="Denell R.E."/>
            <person name="Ferrier D.E."/>
            <person name="Friedrich M."/>
            <person name="Gordon C.M."/>
            <person name="Jindra M."/>
            <person name="Klingler M."/>
            <person name="Lan Q."/>
            <person name="Lattorff H.M."/>
            <person name="Laudet V."/>
            <person name="von Levetsow C."/>
            <person name="Liu Z."/>
            <person name="Lutz R."/>
            <person name="Lynch J.A."/>
            <person name="da Fonseca R.N."/>
            <person name="Posnien N."/>
            <person name="Reuter R."/>
            <person name="Roth S."/>
            <person name="Savard J."/>
            <person name="Schinko J.B."/>
            <person name="Schmitt C."/>
            <person name="Schoppmeier M."/>
            <person name="Schroder R."/>
            <person name="Shippy T.D."/>
            <person name="Simonnet F."/>
            <person name="Marques-Souza H."/>
            <person name="Tautz D."/>
            <person name="Tomoyasu Y."/>
            <person name="Trauner J."/>
            <person name="Van der Zee M."/>
            <person name="Vervoort M."/>
            <person name="Wittkopp N."/>
            <person name="Wimmer E.A."/>
            <person name="Yang X."/>
            <person name="Jones A.K."/>
            <person name="Sattelle D.B."/>
            <person name="Ebert P.R."/>
            <person name="Nelson D."/>
            <person name="Scott J.G."/>
            <person name="Beeman R.W."/>
            <person name="Muthukrishnan S."/>
            <person name="Kramer K.J."/>
            <person name="Arakane Y."/>
            <person name="Beeman R.W."/>
            <person name="Zhu Q."/>
            <person name="Hogenkamp D."/>
            <person name="Dixit R."/>
            <person name="Oppert B."/>
            <person name="Jiang H."/>
            <person name="Zou Z."/>
            <person name="Marshall J."/>
            <person name="Elpidina E."/>
            <person name="Vinokurov K."/>
            <person name="Oppert C."/>
            <person name="Zou Z."/>
            <person name="Evans J."/>
            <person name="Lu Z."/>
            <person name="Zhao P."/>
            <person name="Sumathipala N."/>
            <person name="Altincicek B."/>
            <person name="Vilcinskas A."/>
            <person name="Williams M."/>
            <person name="Hultmark D."/>
            <person name="Hetru C."/>
            <person name="Jiang H."/>
            <person name="Grimmelikhuijzen C.J."/>
            <person name="Hauser F."/>
            <person name="Cazzamali G."/>
            <person name="Williamson M."/>
            <person name="Park Y."/>
            <person name="Li B."/>
            <person name="Tanaka Y."/>
            <person name="Predel R."/>
            <person name="Neupert S."/>
            <person name="Schachtner J."/>
            <person name="Verleyen P."/>
            <person name="Raible F."/>
            <person name="Bork P."/>
            <person name="Friedrich M."/>
            <person name="Walden K.K."/>
            <person name="Robertson H.M."/>
            <person name="Angeli S."/>
            <person name="Foret S."/>
            <person name="Bucher G."/>
            <person name="Schuetz S."/>
            <person name="Maleszka R."/>
            <person name="Wimmer E.A."/>
            <person name="Beeman R.W."/>
            <person name="Lorenzen M."/>
            <person name="Tomoyasu Y."/>
            <person name="Miller S.C."/>
            <person name="Grossmann D."/>
            <person name="Bucher G."/>
        </authorList>
    </citation>
    <scope>NUCLEOTIDE SEQUENCE [LARGE SCALE GENOMIC DNA]</scope>
    <source>
        <strain evidence="8 9">Georgia GA2</strain>
    </source>
</reference>
<evidence type="ECO:0000256" key="5">
    <source>
        <dbReference type="ARBA" id="ARBA00023022"/>
    </source>
</evidence>
<evidence type="ECO:0000313" key="9">
    <source>
        <dbReference type="Proteomes" id="UP000007266"/>
    </source>
</evidence>
<evidence type="ECO:0000256" key="3">
    <source>
        <dbReference type="ARBA" id="ARBA00022588"/>
    </source>
</evidence>
<keyword evidence="5" id="KW-0044">Antibiotic</keyword>
<dbReference type="FunCoup" id="D6WJB2">
    <property type="interactions" value="1"/>
</dbReference>
<dbReference type="KEGG" id="tca:655204"/>
<dbReference type="GO" id="GO:0045087">
    <property type="term" value="P:innate immune response"/>
    <property type="evidence" value="ECO:0007669"/>
    <property type="project" value="UniProtKB-KW"/>
</dbReference>
<dbReference type="AlphaFoldDB" id="D6WJB2"/>
<accession>D6WJB2</accession>
<dbReference type="GO" id="GO:0042832">
    <property type="term" value="P:defense response to protozoan"/>
    <property type="evidence" value="ECO:0007669"/>
    <property type="project" value="UniProtKB-ARBA"/>
</dbReference>
<keyword evidence="3" id="KW-0399">Innate immunity</keyword>
<dbReference type="Gene3D" id="2.60.40.4060">
    <property type="entry name" value="Reeler domain"/>
    <property type="match status" value="1"/>
</dbReference>
<dbReference type="InterPro" id="IPR042307">
    <property type="entry name" value="Reeler_sf"/>
</dbReference>
<dbReference type="PROSITE" id="PS51019">
    <property type="entry name" value="REELIN"/>
    <property type="match status" value="1"/>
</dbReference>
<sequence length="157" mass="16841">MRAALIVFSALVATAWGYSAGAPESVCDDMIPKHPVLPQKSPLPYTVSVSKKEAKPGETIDITIGGKPFKGFLLQVRNGEHAVGSFQIPETDKLAKSINCHGTKASAATHKNAVEKNNLVLKWKAPESSGNYQVFVTVAEDGGTFWAHQPSQKIKIA</sequence>
<reference evidence="8 9" key="2">
    <citation type="journal article" date="2010" name="Nucleic Acids Res.">
        <title>BeetleBase in 2010: revisions to provide comprehensive genomic information for Tribolium castaneum.</title>
        <authorList>
            <person name="Kim H.S."/>
            <person name="Murphy T."/>
            <person name="Xia J."/>
            <person name="Caragea D."/>
            <person name="Park Y."/>
            <person name="Beeman R.W."/>
            <person name="Lorenzen M.D."/>
            <person name="Butcher S."/>
            <person name="Manak J.R."/>
            <person name="Brown S.J."/>
        </authorList>
    </citation>
    <scope>NUCLEOTIDE SEQUENCE [LARGE SCALE GENOMIC DNA]</scope>
    <source>
        <strain evidence="8 9">Georgia GA2</strain>
    </source>
</reference>
<gene>
    <name evidence="8" type="primary">AUGUSTUS-3.0.2_13059</name>
    <name evidence="8" type="ORF">TcasGA2_TC013059</name>
</gene>
<dbReference type="PhylomeDB" id="D6WJB2"/>
<evidence type="ECO:0000313" key="8">
    <source>
        <dbReference type="EMBL" id="EFA03146.1"/>
    </source>
</evidence>
<feature type="chain" id="PRO_5003089186" evidence="6">
    <location>
        <begin position="18"/>
        <end position="157"/>
    </location>
</feature>
<keyword evidence="9" id="KW-1185">Reference proteome</keyword>
<dbReference type="OrthoDB" id="6418377at2759"/>
<dbReference type="FunFam" id="2.60.40.4060:FF:000003">
    <property type="entry name" value="Ferric chelate reductase 1"/>
    <property type="match status" value="1"/>
</dbReference>
<dbReference type="STRING" id="7070.D6WJB2"/>
<evidence type="ECO:0000256" key="4">
    <source>
        <dbReference type="ARBA" id="ARBA00022859"/>
    </source>
</evidence>
<dbReference type="eggNOG" id="KOG4293">
    <property type="taxonomic scope" value="Eukaryota"/>
</dbReference>
<keyword evidence="2" id="KW-0929">Antimicrobial</keyword>
<dbReference type="OMA" id="WINVRSN"/>
<dbReference type="Pfam" id="PF02014">
    <property type="entry name" value="Reeler"/>
    <property type="match status" value="1"/>
</dbReference>
<dbReference type="InterPro" id="IPR002861">
    <property type="entry name" value="Reeler_dom"/>
</dbReference>
<protein>
    <submittedName>
        <fullName evidence="8">Ferric-chelate reductase 1 homolog-like Protein</fullName>
    </submittedName>
</protein>
<dbReference type="GO" id="GO:0042742">
    <property type="term" value="P:defense response to bacterium"/>
    <property type="evidence" value="ECO:0007669"/>
    <property type="project" value="UniProtKB-KW"/>
</dbReference>